<name>A0A0W0S8V9_9GAMM</name>
<proteinExistence type="predicted"/>
<keyword evidence="5" id="KW-1185">Reference proteome</keyword>
<accession>A0A0W0S8V9</accession>
<dbReference type="Proteomes" id="UP000054921">
    <property type="component" value="Unassembled WGS sequence"/>
</dbReference>
<reference evidence="3 5" key="2">
    <citation type="submission" date="2018-12" db="EMBL/GenBank/DDBJ databases">
        <authorList>
            <consortium name="Pathogen Informatics"/>
        </authorList>
    </citation>
    <scope>NUCLEOTIDE SEQUENCE [LARGE SCALE GENOMIC DNA]</scope>
    <source>
        <strain evidence="3 5">NCTC11976</strain>
    </source>
</reference>
<evidence type="ECO:0000313" key="4">
    <source>
        <dbReference type="Proteomes" id="UP000054921"/>
    </source>
</evidence>
<evidence type="ECO:0000313" key="2">
    <source>
        <dbReference type="EMBL" id="KTC79561.1"/>
    </source>
</evidence>
<dbReference type="EMBL" id="LR134173">
    <property type="protein sequence ID" value="VEB37520.1"/>
    <property type="molecule type" value="Genomic_DNA"/>
</dbReference>
<evidence type="ECO:0000256" key="1">
    <source>
        <dbReference type="SAM" id="MobiDB-lite"/>
    </source>
</evidence>
<organism evidence="2 4">
    <name type="scientific">Legionella cherrii</name>
    <dbReference type="NCBI Taxonomy" id="28084"/>
    <lineage>
        <taxon>Bacteria</taxon>
        <taxon>Pseudomonadati</taxon>
        <taxon>Pseudomonadota</taxon>
        <taxon>Gammaproteobacteria</taxon>
        <taxon>Legionellales</taxon>
        <taxon>Legionellaceae</taxon>
        <taxon>Legionella</taxon>
    </lineage>
</organism>
<dbReference type="RefSeq" id="WP_028380560.1">
    <property type="nucleotide sequence ID" value="NZ_CAAAIT010000001.1"/>
</dbReference>
<dbReference type="OrthoDB" id="5650571at2"/>
<dbReference type="STRING" id="28084.Lche_1581"/>
<feature type="region of interest" description="Disordered" evidence="1">
    <location>
        <begin position="157"/>
        <end position="193"/>
    </location>
</feature>
<evidence type="ECO:0000313" key="3">
    <source>
        <dbReference type="EMBL" id="VEB37520.1"/>
    </source>
</evidence>
<sequence>MTQNKQEQPIQFNEMIFFQNLVPGKQQSPLIDHYRSNVLDEEKDENIKQQRNALLMEFPPILSFRDEQQKKKFYDDEAKKCQQFCCGGMNPLSAAFISDIAFVPKDDYVYSSGNGELYQGSQKEIGSAIKEGISQIPFGSSGQEKLMDSLKTFNETVTQRSQSTGSIETESPTLGEIKSPNPFDMTSKPKDQK</sequence>
<reference evidence="2 4" key="1">
    <citation type="submission" date="2015-11" db="EMBL/GenBank/DDBJ databases">
        <title>Genomic analysis of 38 Legionella species identifies large and diverse effector repertoires.</title>
        <authorList>
            <person name="Burstein D."/>
            <person name="Amaro F."/>
            <person name="Zusman T."/>
            <person name="Lifshitz Z."/>
            <person name="Cohen O."/>
            <person name="Gilbert J.A."/>
            <person name="Pupko T."/>
            <person name="Shuman H.A."/>
            <person name="Segal G."/>
        </authorList>
    </citation>
    <scope>NUCLEOTIDE SEQUENCE [LARGE SCALE GENOMIC DNA]</scope>
    <source>
        <strain evidence="2 4">ORW</strain>
    </source>
</reference>
<dbReference type="EMBL" id="LNXW01000013">
    <property type="protein sequence ID" value="KTC79561.1"/>
    <property type="molecule type" value="Genomic_DNA"/>
</dbReference>
<dbReference type="Proteomes" id="UP000277577">
    <property type="component" value="Chromosome"/>
</dbReference>
<protein>
    <submittedName>
        <fullName evidence="2">Uncharacterized protein</fullName>
    </submittedName>
</protein>
<dbReference type="PATRIC" id="fig|28084.5.peg.1716"/>
<evidence type="ECO:0000313" key="5">
    <source>
        <dbReference type="Proteomes" id="UP000277577"/>
    </source>
</evidence>
<dbReference type="AlphaFoldDB" id="A0A0W0S8V9"/>
<feature type="compositionally biased region" description="Polar residues" evidence="1">
    <location>
        <begin position="157"/>
        <end position="172"/>
    </location>
</feature>
<gene>
    <name evidence="2" type="ORF">Lche_1581</name>
    <name evidence="3" type="ORF">NCTC11976_02258</name>
</gene>